<evidence type="ECO:0000256" key="8">
    <source>
        <dbReference type="ARBA" id="ARBA00022801"/>
    </source>
</evidence>
<evidence type="ECO:0000313" key="14">
    <source>
        <dbReference type="EMBL" id="STX39476.1"/>
    </source>
</evidence>
<dbReference type="InterPro" id="IPR050124">
    <property type="entry name" value="tRNA_CCA-adding_enzyme"/>
</dbReference>
<dbReference type="Pfam" id="PF01743">
    <property type="entry name" value="PolyA_pol"/>
    <property type="match status" value="1"/>
</dbReference>
<feature type="binding site" evidence="12">
    <location>
        <position position="8"/>
    </location>
    <ligand>
        <name>CTP</name>
        <dbReference type="ChEBI" id="CHEBI:37563"/>
    </ligand>
</feature>
<dbReference type="Gene3D" id="3.30.460.10">
    <property type="entry name" value="Beta Polymerase, domain 2"/>
    <property type="match status" value="1"/>
</dbReference>
<dbReference type="InterPro" id="IPR043519">
    <property type="entry name" value="NT_sf"/>
</dbReference>
<dbReference type="AlphaFoldDB" id="A0A378IW84"/>
<dbReference type="PANTHER" id="PTHR47545:SF1">
    <property type="entry name" value="MULTIFUNCTIONAL CCA PROTEIN"/>
    <property type="match status" value="1"/>
</dbReference>
<dbReference type="GO" id="GO:0042245">
    <property type="term" value="P:RNA repair"/>
    <property type="evidence" value="ECO:0007669"/>
    <property type="project" value="UniProtKB-KW"/>
</dbReference>
<accession>A0A378IW84</accession>
<feature type="binding site" evidence="12">
    <location>
        <position position="91"/>
    </location>
    <ligand>
        <name>CTP</name>
        <dbReference type="ChEBI" id="CHEBI:37563"/>
    </ligand>
</feature>
<keyword evidence="3 12" id="KW-0819">tRNA processing</keyword>
<dbReference type="EC" id="3.1.4.-" evidence="12"/>
<organism evidence="14 15">
    <name type="scientific">Legionella feeleii</name>
    <dbReference type="NCBI Taxonomy" id="453"/>
    <lineage>
        <taxon>Bacteria</taxon>
        <taxon>Pseudomonadati</taxon>
        <taxon>Pseudomonadota</taxon>
        <taxon>Gammaproteobacteria</taxon>
        <taxon>Legionellales</taxon>
        <taxon>Legionellaceae</taxon>
        <taxon>Legionella</taxon>
    </lineage>
</organism>
<name>A0A378IW84_9GAMM</name>
<keyword evidence="12" id="KW-0511">Multifunctional enzyme</keyword>
<proteinExistence type="inferred from homology"/>
<keyword evidence="7 12" id="KW-0692">RNA repair</keyword>
<feature type="binding site" evidence="12">
    <location>
        <position position="11"/>
    </location>
    <ligand>
        <name>ATP</name>
        <dbReference type="ChEBI" id="CHEBI:30616"/>
    </ligand>
</feature>
<evidence type="ECO:0000256" key="6">
    <source>
        <dbReference type="ARBA" id="ARBA00022741"/>
    </source>
</evidence>
<comment type="similarity">
    <text evidence="12">Belongs to the tRNA nucleotidyltransferase/poly(A) polymerase family. Bacterial CCA-adding enzyme type 1 subfamily.</text>
</comment>
<dbReference type="GO" id="GO:0016791">
    <property type="term" value="F:phosphatase activity"/>
    <property type="evidence" value="ECO:0007669"/>
    <property type="project" value="UniProtKB-UniRule"/>
</dbReference>
<evidence type="ECO:0000256" key="7">
    <source>
        <dbReference type="ARBA" id="ARBA00022800"/>
    </source>
</evidence>
<keyword evidence="10 12" id="KW-0460">Magnesium</keyword>
<comment type="subunit">
    <text evidence="12">Monomer. Can also form homodimers and oligomers.</text>
</comment>
<keyword evidence="6 12" id="KW-0547">Nucleotide-binding</keyword>
<feature type="binding site" evidence="12">
    <location>
        <position position="8"/>
    </location>
    <ligand>
        <name>ATP</name>
        <dbReference type="ChEBI" id="CHEBI:30616"/>
    </ligand>
</feature>
<dbReference type="EMBL" id="UGNY01000001">
    <property type="protein sequence ID" value="STX39476.1"/>
    <property type="molecule type" value="Genomic_DNA"/>
</dbReference>
<comment type="miscellaneous">
    <text evidence="12">A single active site specifically recognizes both ATP and CTP and is responsible for their addition.</text>
</comment>
<dbReference type="InterPro" id="IPR012006">
    <property type="entry name" value="CCA_bact"/>
</dbReference>
<comment type="function">
    <text evidence="12">Catalyzes the addition and repair of the essential 3'-terminal CCA sequence in tRNAs without using a nucleic acid template. Adds these three nucleotides in the order of C, C, and A to the tRNA nucleotide-73, using CTP and ATP as substrates and producing inorganic pyrophosphate. tRNA 3'-terminal CCA addition is required both for tRNA processing and repair. Also involved in tRNA surveillance by mediating tandem CCA addition to generate a CCACCA at the 3' terminus of unstable tRNAs. While stable tRNAs receive only 3'-terminal CCA, unstable tRNAs are marked with CCACCA and rapidly degraded.</text>
</comment>
<dbReference type="SUPFAM" id="SSF81891">
    <property type="entry name" value="Poly A polymerase C-terminal region-like"/>
    <property type="match status" value="1"/>
</dbReference>
<evidence type="ECO:0000256" key="9">
    <source>
        <dbReference type="ARBA" id="ARBA00022840"/>
    </source>
</evidence>
<dbReference type="PIRSF" id="PIRSF000813">
    <property type="entry name" value="CCA_bact"/>
    <property type="match status" value="1"/>
</dbReference>
<feature type="binding site" evidence="12">
    <location>
        <position position="21"/>
    </location>
    <ligand>
        <name>Mg(2+)</name>
        <dbReference type="ChEBI" id="CHEBI:18420"/>
    </ligand>
</feature>
<comment type="cofactor">
    <cofactor evidence="12">
        <name>Ni(2+)</name>
        <dbReference type="ChEBI" id="CHEBI:49786"/>
    </cofactor>
    <text evidence="12">Nickel for phosphatase activity.</text>
</comment>
<dbReference type="PANTHER" id="PTHR47545">
    <property type="entry name" value="MULTIFUNCTIONAL CCA PROTEIN"/>
    <property type="match status" value="1"/>
</dbReference>
<dbReference type="PROSITE" id="PS51831">
    <property type="entry name" value="HD"/>
    <property type="match status" value="1"/>
</dbReference>
<feature type="binding site" evidence="12">
    <location>
        <position position="137"/>
    </location>
    <ligand>
        <name>ATP</name>
        <dbReference type="ChEBI" id="CHEBI:30616"/>
    </ligand>
</feature>
<keyword evidence="1 12" id="KW-0533">Nickel</keyword>
<keyword evidence="4 12" id="KW-0548">Nucleotidyltransferase</keyword>
<dbReference type="NCBIfam" id="NF008137">
    <property type="entry name" value="PRK10885.1"/>
    <property type="match status" value="1"/>
</dbReference>
<comment type="catalytic activity">
    <reaction evidence="12">
        <text>a tRNA precursor + 2 CTP + ATP = a tRNA with a 3' CCA end + 3 diphosphate</text>
        <dbReference type="Rhea" id="RHEA:14433"/>
        <dbReference type="Rhea" id="RHEA-COMP:10465"/>
        <dbReference type="Rhea" id="RHEA-COMP:10468"/>
        <dbReference type="ChEBI" id="CHEBI:30616"/>
        <dbReference type="ChEBI" id="CHEBI:33019"/>
        <dbReference type="ChEBI" id="CHEBI:37563"/>
        <dbReference type="ChEBI" id="CHEBI:74896"/>
        <dbReference type="ChEBI" id="CHEBI:83071"/>
        <dbReference type="EC" id="2.7.7.72"/>
    </reaction>
</comment>
<gene>
    <name evidence="12 14" type="primary">cca</name>
    <name evidence="14" type="ORF">NCTC11978_02675</name>
</gene>
<evidence type="ECO:0000256" key="5">
    <source>
        <dbReference type="ARBA" id="ARBA00022723"/>
    </source>
</evidence>
<evidence type="ECO:0000256" key="1">
    <source>
        <dbReference type="ARBA" id="ARBA00022596"/>
    </source>
</evidence>
<evidence type="ECO:0000259" key="13">
    <source>
        <dbReference type="PROSITE" id="PS51831"/>
    </source>
</evidence>
<dbReference type="Pfam" id="PF01966">
    <property type="entry name" value="HD"/>
    <property type="match status" value="1"/>
</dbReference>
<keyword evidence="9 12" id="KW-0067">ATP-binding</keyword>
<keyword evidence="8 12" id="KW-0378">Hydrolase</keyword>
<dbReference type="GO" id="GO:0005524">
    <property type="term" value="F:ATP binding"/>
    <property type="evidence" value="ECO:0007669"/>
    <property type="project" value="UniProtKB-UniRule"/>
</dbReference>
<comment type="cofactor">
    <cofactor evidence="12">
        <name>Mg(2+)</name>
        <dbReference type="ChEBI" id="CHEBI:18420"/>
    </cofactor>
    <text evidence="12">Magnesium is required for nucleotidyltransferase activity.</text>
</comment>
<dbReference type="InterPro" id="IPR002646">
    <property type="entry name" value="PolA_pol_head_dom"/>
</dbReference>
<feature type="binding site" evidence="12">
    <location>
        <position position="137"/>
    </location>
    <ligand>
        <name>CTP</name>
        <dbReference type="ChEBI" id="CHEBI:37563"/>
    </ligand>
</feature>
<dbReference type="HAMAP" id="MF_01261">
    <property type="entry name" value="CCA_bact_type1"/>
    <property type="match status" value="1"/>
</dbReference>
<dbReference type="RefSeq" id="WP_115175927.1">
    <property type="nucleotide sequence ID" value="NZ_UGNY01000001.1"/>
</dbReference>
<evidence type="ECO:0000256" key="4">
    <source>
        <dbReference type="ARBA" id="ARBA00022695"/>
    </source>
</evidence>
<dbReference type="SUPFAM" id="SSF81301">
    <property type="entry name" value="Nucleotidyltransferase"/>
    <property type="match status" value="1"/>
</dbReference>
<keyword evidence="2 12" id="KW-0808">Transferase</keyword>
<dbReference type="GO" id="GO:0160016">
    <property type="term" value="F:CCACCA tRNA nucleotidyltransferase activity"/>
    <property type="evidence" value="ECO:0007669"/>
    <property type="project" value="RHEA"/>
</dbReference>
<dbReference type="GO" id="GO:0004810">
    <property type="term" value="F:CCA tRNA nucleotidyltransferase activity"/>
    <property type="evidence" value="ECO:0007669"/>
    <property type="project" value="UniProtKB-UniRule"/>
</dbReference>
<keyword evidence="11 12" id="KW-0694">RNA-binding</keyword>
<protein>
    <recommendedName>
        <fullName evidence="12">Multifunctional CCA protein</fullName>
    </recommendedName>
    <domain>
        <recommendedName>
            <fullName evidence="12">CCA-adding enzyme</fullName>
            <ecNumber evidence="12">2.7.7.72</ecNumber>
        </recommendedName>
        <alternativeName>
            <fullName evidence="12">CCA tRNA nucleotidyltransferase</fullName>
        </alternativeName>
        <alternativeName>
            <fullName evidence="12">tRNA CCA-pyrophosphorylase</fullName>
        </alternativeName>
        <alternativeName>
            <fullName evidence="12">tRNA adenylyl-/cytidylyl-transferase</fullName>
        </alternativeName>
        <alternativeName>
            <fullName evidence="12">tRNA nucleotidyltransferase</fullName>
        </alternativeName>
        <alternativeName>
            <fullName evidence="12">tRNA-NT</fullName>
        </alternativeName>
    </domain>
    <domain>
        <recommendedName>
            <fullName evidence="12">2'-nucleotidase</fullName>
            <ecNumber evidence="12">3.1.3.-</ecNumber>
        </recommendedName>
    </domain>
    <domain>
        <recommendedName>
            <fullName evidence="12">2',3'-cyclic phosphodiesterase</fullName>
            <ecNumber evidence="12">3.1.4.-</ecNumber>
        </recommendedName>
    </domain>
    <domain>
        <recommendedName>
            <fullName evidence="12">Phosphatase</fullName>
        </recommendedName>
    </domain>
</protein>
<dbReference type="EC" id="3.1.3.-" evidence="12"/>
<feature type="binding site" evidence="12">
    <location>
        <position position="11"/>
    </location>
    <ligand>
        <name>CTP</name>
        <dbReference type="ChEBI" id="CHEBI:37563"/>
    </ligand>
</feature>
<dbReference type="GO" id="GO:0004112">
    <property type="term" value="F:cyclic-nucleotide phosphodiesterase activity"/>
    <property type="evidence" value="ECO:0007669"/>
    <property type="project" value="UniProtKB-UniRule"/>
</dbReference>
<reference evidence="14 15" key="1">
    <citation type="submission" date="2018-06" db="EMBL/GenBank/DDBJ databases">
        <authorList>
            <consortium name="Pathogen Informatics"/>
            <person name="Doyle S."/>
        </authorList>
    </citation>
    <scope>NUCLEOTIDE SEQUENCE [LARGE SCALE GENOMIC DNA]</scope>
    <source>
        <strain evidence="14 15">NCTC11978</strain>
    </source>
</reference>
<dbReference type="InterPro" id="IPR032828">
    <property type="entry name" value="PolyA_RNA-bd"/>
</dbReference>
<evidence type="ECO:0000256" key="3">
    <source>
        <dbReference type="ARBA" id="ARBA00022694"/>
    </source>
</evidence>
<evidence type="ECO:0000313" key="15">
    <source>
        <dbReference type="Proteomes" id="UP000254033"/>
    </source>
</evidence>
<sequence length="411" mass="47228">MKVYLVGGAVRDQLLGYPVKERDWVIVGATPEQLKQQGYQQVGKDFPVFLHPTTREEYALARTERKSAPGYYGFECNFSQTVTLEEDLQRRDLTINAMAQDKSGQLIDPYHGQADLEAKLLRHVSPAFAEDPVRVLRVARFAARYHHLGFKVANDTRALMYAMVRRGELGHLVAERVWQEWSRSLTEKNPELFITTLRACAALKIVLPEIDALFGVPNRRDYHPEVDSGVHTLMVLSAAVELSSEPMVRFAAVMHDLGKAITPMAEWPKHHRHEERGIPIIEDLCERLRIPADYRKFAVMVSRFHLTIHRLFELNAKTIIKIFEQTDAFRRPQLFEKLLLVCEADAQGCGRKIDYKQGKNWRYLLQECSKISAQSLIEQGYQGEAIKEALHQRRVACADLILNSWKTHEKQ</sequence>
<feature type="binding site" evidence="12">
    <location>
        <position position="91"/>
    </location>
    <ligand>
        <name>ATP</name>
        <dbReference type="ChEBI" id="CHEBI:30616"/>
    </ligand>
</feature>
<feature type="domain" description="HD" evidence="13">
    <location>
        <begin position="228"/>
        <end position="329"/>
    </location>
</feature>
<dbReference type="InterPro" id="IPR003607">
    <property type="entry name" value="HD/PDEase_dom"/>
</dbReference>
<dbReference type="GO" id="GO:0000287">
    <property type="term" value="F:magnesium ion binding"/>
    <property type="evidence" value="ECO:0007669"/>
    <property type="project" value="UniProtKB-UniRule"/>
</dbReference>
<dbReference type="CDD" id="cd05398">
    <property type="entry name" value="NT_ClassII-CCAase"/>
    <property type="match status" value="1"/>
</dbReference>
<evidence type="ECO:0000256" key="2">
    <source>
        <dbReference type="ARBA" id="ARBA00022679"/>
    </source>
</evidence>
<dbReference type="InterPro" id="IPR006674">
    <property type="entry name" value="HD_domain"/>
</dbReference>
<dbReference type="Pfam" id="PF12627">
    <property type="entry name" value="PolyA_pol_RNAbd"/>
    <property type="match status" value="1"/>
</dbReference>
<dbReference type="HAMAP" id="MF_01262">
    <property type="entry name" value="CCA_bact_type2"/>
    <property type="match status" value="1"/>
</dbReference>
<keyword evidence="5 12" id="KW-0479">Metal-binding</keyword>
<comment type="domain">
    <text evidence="12">Comprises two domains: an N-terminal domain containing the nucleotidyltransferase activity and a C-terminal HD domain associated with both phosphodiesterase and phosphatase activities.</text>
</comment>
<evidence type="ECO:0000256" key="10">
    <source>
        <dbReference type="ARBA" id="ARBA00022842"/>
    </source>
</evidence>
<dbReference type="EC" id="2.7.7.72" evidence="12"/>
<dbReference type="GO" id="GO:0000049">
    <property type="term" value="F:tRNA binding"/>
    <property type="evidence" value="ECO:0007669"/>
    <property type="project" value="UniProtKB-UniRule"/>
</dbReference>
<feature type="binding site" evidence="12">
    <location>
        <position position="140"/>
    </location>
    <ligand>
        <name>CTP</name>
        <dbReference type="ChEBI" id="CHEBI:37563"/>
    </ligand>
</feature>
<evidence type="ECO:0000256" key="12">
    <source>
        <dbReference type="HAMAP-Rule" id="MF_01261"/>
    </source>
</evidence>
<feature type="binding site" evidence="12">
    <location>
        <position position="140"/>
    </location>
    <ligand>
        <name>ATP</name>
        <dbReference type="ChEBI" id="CHEBI:30616"/>
    </ligand>
</feature>
<comment type="catalytic activity">
    <reaction evidence="12">
        <text>a tRNA with a 3' CCA end + 2 CTP + ATP = a tRNA with a 3' CCACCA end + 3 diphosphate</text>
        <dbReference type="Rhea" id="RHEA:76235"/>
        <dbReference type="Rhea" id="RHEA-COMP:10468"/>
        <dbReference type="Rhea" id="RHEA-COMP:18655"/>
        <dbReference type="ChEBI" id="CHEBI:30616"/>
        <dbReference type="ChEBI" id="CHEBI:33019"/>
        <dbReference type="ChEBI" id="CHEBI:37563"/>
        <dbReference type="ChEBI" id="CHEBI:83071"/>
        <dbReference type="ChEBI" id="CHEBI:195187"/>
    </reaction>
</comment>
<dbReference type="Gene3D" id="1.10.3090.10">
    <property type="entry name" value="cca-adding enzyme, domain 2"/>
    <property type="match status" value="1"/>
</dbReference>
<evidence type="ECO:0000256" key="11">
    <source>
        <dbReference type="ARBA" id="ARBA00022884"/>
    </source>
</evidence>
<feature type="binding site" evidence="12">
    <location>
        <position position="23"/>
    </location>
    <ligand>
        <name>Mg(2+)</name>
        <dbReference type="ChEBI" id="CHEBI:18420"/>
    </ligand>
</feature>
<dbReference type="CDD" id="cd00077">
    <property type="entry name" value="HDc"/>
    <property type="match status" value="1"/>
</dbReference>
<dbReference type="GO" id="GO:0001680">
    <property type="term" value="P:tRNA 3'-terminal CCA addition"/>
    <property type="evidence" value="ECO:0007669"/>
    <property type="project" value="UniProtKB-UniRule"/>
</dbReference>
<dbReference type="Proteomes" id="UP000254033">
    <property type="component" value="Unassembled WGS sequence"/>
</dbReference>